<accession>A0A3N6ME06</accession>
<evidence type="ECO:0000313" key="4">
    <source>
        <dbReference type="Proteomes" id="UP000282323"/>
    </source>
</evidence>
<organism evidence="3 4">
    <name type="scientific">Natrarchaeobius chitinivorans</name>
    <dbReference type="NCBI Taxonomy" id="1679083"/>
    <lineage>
        <taxon>Archaea</taxon>
        <taxon>Methanobacteriati</taxon>
        <taxon>Methanobacteriota</taxon>
        <taxon>Stenosarchaea group</taxon>
        <taxon>Halobacteria</taxon>
        <taxon>Halobacteriales</taxon>
        <taxon>Natrialbaceae</taxon>
        <taxon>Natrarchaeobius</taxon>
    </lineage>
</organism>
<protein>
    <submittedName>
        <fullName evidence="3">Glycosyltransferase</fullName>
    </submittedName>
</protein>
<gene>
    <name evidence="3" type="ORF">EA473_17505</name>
</gene>
<proteinExistence type="predicted"/>
<keyword evidence="4" id="KW-1185">Reference proteome</keyword>
<reference evidence="3 4" key="1">
    <citation type="submission" date="2018-10" db="EMBL/GenBank/DDBJ databases">
        <title>Natrarchaeobius chitinivorans gen. nov., sp. nov., and Natrarchaeobius haloalkaliphilus sp. nov., alkaliphilic, chitin-utilizing haloarchaea from hypersaline alkaline lakes.</title>
        <authorList>
            <person name="Sorokin D.Y."/>
            <person name="Elcheninov A.G."/>
            <person name="Kostrikina N.A."/>
            <person name="Bale N.J."/>
            <person name="Sinninghe Damste J.S."/>
            <person name="Khijniak T.V."/>
            <person name="Kublanov I.V."/>
            <person name="Toshchakov S.V."/>
        </authorList>
    </citation>
    <scope>NUCLEOTIDE SEQUENCE [LARGE SCALE GENOMIC DNA]</scope>
    <source>
        <strain evidence="3 4">AArcht4T</strain>
    </source>
</reference>
<dbReference type="Gene3D" id="3.40.50.2000">
    <property type="entry name" value="Glycogen Phosphorylase B"/>
    <property type="match status" value="2"/>
</dbReference>
<name>A0A3N6ME06_NATCH</name>
<comment type="caution">
    <text evidence="3">The sequence shown here is derived from an EMBL/GenBank/DDBJ whole genome shotgun (WGS) entry which is preliminary data.</text>
</comment>
<keyword evidence="2 3" id="KW-0808">Transferase</keyword>
<evidence type="ECO:0000256" key="2">
    <source>
        <dbReference type="ARBA" id="ARBA00022679"/>
    </source>
</evidence>
<dbReference type="PANTHER" id="PTHR12526:SF629">
    <property type="entry name" value="TEICHURONIC ACID BIOSYNTHESIS GLYCOSYLTRANSFERASE TUAH-RELATED"/>
    <property type="match status" value="1"/>
</dbReference>
<dbReference type="PANTHER" id="PTHR12526">
    <property type="entry name" value="GLYCOSYLTRANSFERASE"/>
    <property type="match status" value="1"/>
</dbReference>
<keyword evidence="1" id="KW-0328">Glycosyltransferase</keyword>
<dbReference type="RefSeq" id="WP_124196877.1">
    <property type="nucleotide sequence ID" value="NZ_REGA01000018.1"/>
</dbReference>
<evidence type="ECO:0000313" key="3">
    <source>
        <dbReference type="EMBL" id="RQG92056.1"/>
    </source>
</evidence>
<dbReference type="OrthoDB" id="17979at2157"/>
<dbReference type="Proteomes" id="UP000282323">
    <property type="component" value="Unassembled WGS sequence"/>
</dbReference>
<dbReference type="Pfam" id="PF13692">
    <property type="entry name" value="Glyco_trans_1_4"/>
    <property type="match status" value="1"/>
</dbReference>
<dbReference type="EMBL" id="REGA01000018">
    <property type="protein sequence ID" value="RQG92056.1"/>
    <property type="molecule type" value="Genomic_DNA"/>
</dbReference>
<evidence type="ECO:0000256" key="1">
    <source>
        <dbReference type="ARBA" id="ARBA00022676"/>
    </source>
</evidence>
<sequence>MTSVTLVTSPMDGSCGIGTYSKSLLEEVEDAVDVRTVILETDDTPPVSFFSYARTAIRAGRTDDDIIHVQHEYGLFGTKWYLLWLFYPLLFVLSRIHRTPVVVTVHEAWNSDRVSPPMARAKGLYIWLANKLIAGTATSVIFLSANCQEKFERSVSVSDAHCFTHGVGDTVEGVTEADAKAAFGFEPSDIVVTEPGYVRPSKGYETFLEIAERFPEYEFLVAGGSRGADAYFESITETAPANVTVTGHLAEDRFHLAFEATDVAVLPYDEVAQSGIFNWCAAYELPTVATRLPYFERLQSEYGCLLLFETVSDAEDRIREILAEHQARDRLIDGMQSFRQDNSFAKVGEKHVSLYRELT</sequence>
<dbReference type="AlphaFoldDB" id="A0A3N6ME06"/>
<dbReference type="GO" id="GO:0016757">
    <property type="term" value="F:glycosyltransferase activity"/>
    <property type="evidence" value="ECO:0007669"/>
    <property type="project" value="UniProtKB-KW"/>
</dbReference>
<dbReference type="SUPFAM" id="SSF53756">
    <property type="entry name" value="UDP-Glycosyltransferase/glycogen phosphorylase"/>
    <property type="match status" value="1"/>
</dbReference>